<evidence type="ECO:0008006" key="4">
    <source>
        <dbReference type="Google" id="ProtNLM"/>
    </source>
</evidence>
<dbReference type="Proteomes" id="UP000612055">
    <property type="component" value="Unassembled WGS sequence"/>
</dbReference>
<dbReference type="CDD" id="cd10527">
    <property type="entry name" value="SET_LSMT"/>
    <property type="match status" value="1"/>
</dbReference>
<dbReference type="GO" id="GO:0016279">
    <property type="term" value="F:protein-lysine N-methyltransferase activity"/>
    <property type="evidence" value="ECO:0007669"/>
    <property type="project" value="TreeGrafter"/>
</dbReference>
<feature type="coiled-coil region" evidence="1">
    <location>
        <begin position="235"/>
        <end position="262"/>
    </location>
</feature>
<accession>A0A835Y949</accession>
<dbReference type="PANTHER" id="PTHR13271">
    <property type="entry name" value="UNCHARACTERIZED PUTATIVE METHYLTRANSFERASE"/>
    <property type="match status" value="1"/>
</dbReference>
<proteinExistence type="predicted"/>
<dbReference type="InterPro" id="IPR050600">
    <property type="entry name" value="SETD3_SETD6_MTase"/>
</dbReference>
<protein>
    <recommendedName>
        <fullName evidence="4">SET domain-containing protein</fullName>
    </recommendedName>
</protein>
<reference evidence="2" key="1">
    <citation type="journal article" date="2020" name="bioRxiv">
        <title>Comparative genomics of Chlamydomonas.</title>
        <authorList>
            <person name="Craig R.J."/>
            <person name="Hasan A.R."/>
            <person name="Ness R.W."/>
            <person name="Keightley P.D."/>
        </authorList>
    </citation>
    <scope>NUCLEOTIDE SEQUENCE</scope>
    <source>
        <strain evidence="2">CCAP 11/70</strain>
    </source>
</reference>
<dbReference type="Gene3D" id="3.90.1410.10">
    <property type="entry name" value="set domain protein methyltransferase, domain 1"/>
    <property type="match status" value="1"/>
</dbReference>
<dbReference type="InterPro" id="IPR046341">
    <property type="entry name" value="SET_dom_sf"/>
</dbReference>
<dbReference type="OrthoDB" id="524382at2759"/>
<keyword evidence="1" id="KW-0175">Coiled coil</keyword>
<evidence type="ECO:0000256" key="1">
    <source>
        <dbReference type="SAM" id="Coils"/>
    </source>
</evidence>
<keyword evidence="3" id="KW-1185">Reference proteome</keyword>
<name>A0A835Y949_9CHLO</name>
<dbReference type="SUPFAM" id="SSF82199">
    <property type="entry name" value="SET domain"/>
    <property type="match status" value="1"/>
</dbReference>
<dbReference type="PANTHER" id="PTHR13271:SF151">
    <property type="entry name" value="SET DOMAIN-CONTAINING PROTEIN 4"/>
    <property type="match status" value="1"/>
</dbReference>
<organism evidence="2 3">
    <name type="scientific">Edaphochlamys debaryana</name>
    <dbReference type="NCBI Taxonomy" id="47281"/>
    <lineage>
        <taxon>Eukaryota</taxon>
        <taxon>Viridiplantae</taxon>
        <taxon>Chlorophyta</taxon>
        <taxon>core chlorophytes</taxon>
        <taxon>Chlorophyceae</taxon>
        <taxon>CS clade</taxon>
        <taxon>Chlamydomonadales</taxon>
        <taxon>Chlamydomonadales incertae sedis</taxon>
        <taxon>Edaphochlamys</taxon>
    </lineage>
</organism>
<gene>
    <name evidence="2" type="ORF">HYH03_003547</name>
</gene>
<sequence length="262" mass="30420">MGDKSRFKPYVDSWPKPSEVVAQPNMDLKYVSMWKSEHWEKAHRDWHAFLTSLWDGSMNPGLEWTVKEMVGDMPISLADIKYAVAIAGTRYVASAGRTRLLMAPIYDMANHARTCKNYLSQYDKSDFLHLYAGEDLEAGDEICYAYGALRDDYAAAIYGFLPALEDPPRLAYVDHWQYKYDQRYSVKFTEEPFDGTPEQVQVEIARLQAIQDKLRATPDSVPKPKHKDYVYDMLKELERRRLNALEYEIKRLRNKLGGKTEL</sequence>
<dbReference type="AlphaFoldDB" id="A0A835Y949"/>
<evidence type="ECO:0000313" key="3">
    <source>
        <dbReference type="Proteomes" id="UP000612055"/>
    </source>
</evidence>
<comment type="caution">
    <text evidence="2">The sequence shown here is derived from an EMBL/GenBank/DDBJ whole genome shotgun (WGS) entry which is preliminary data.</text>
</comment>
<evidence type="ECO:0000313" key="2">
    <source>
        <dbReference type="EMBL" id="KAG2498286.1"/>
    </source>
</evidence>
<dbReference type="EMBL" id="JAEHOE010000010">
    <property type="protein sequence ID" value="KAG2498286.1"/>
    <property type="molecule type" value="Genomic_DNA"/>
</dbReference>